<accession>A0A1E5T1S7</accession>
<gene>
    <name evidence="2" type="ORF">BFP71_18190</name>
</gene>
<dbReference type="RefSeq" id="WP_069836829.1">
    <property type="nucleotide sequence ID" value="NZ_MDGQ01000005.1"/>
</dbReference>
<keyword evidence="3" id="KW-1185">Reference proteome</keyword>
<comment type="caution">
    <text evidence="2">The sequence shown here is derived from an EMBL/GenBank/DDBJ whole genome shotgun (WGS) entry which is preliminary data.</text>
</comment>
<proteinExistence type="predicted"/>
<dbReference type="InterPro" id="IPR029464">
    <property type="entry name" value="HSDR_N"/>
</dbReference>
<evidence type="ECO:0000313" key="2">
    <source>
        <dbReference type="EMBL" id="OEK05325.1"/>
    </source>
</evidence>
<name>A0A1E5T1S7_9BACT</name>
<dbReference type="Proteomes" id="UP000095552">
    <property type="component" value="Unassembled WGS sequence"/>
</dbReference>
<dbReference type="OrthoDB" id="9790377at2"/>
<evidence type="ECO:0000313" key="3">
    <source>
        <dbReference type="Proteomes" id="UP000095552"/>
    </source>
</evidence>
<protein>
    <recommendedName>
        <fullName evidence="1">Type I restriction enzyme R protein N-terminal domain-containing protein</fullName>
    </recommendedName>
</protein>
<evidence type="ECO:0000259" key="1">
    <source>
        <dbReference type="Pfam" id="PF13588"/>
    </source>
</evidence>
<dbReference type="Pfam" id="PF13588">
    <property type="entry name" value="HSDR_N_2"/>
    <property type="match status" value="1"/>
</dbReference>
<feature type="domain" description="Type I restriction enzyme R protein N-terminal" evidence="1">
    <location>
        <begin position="35"/>
        <end position="144"/>
    </location>
</feature>
<sequence>MLELNLPKYKYRIEQRDGKLAIFDPIRKKFIVLTPEEWVRQHFLNYLNEHLNYPTTLTSVESGLKYNTRSKRSDILIMDNSLKPLVLVECKAPSVAINQGTIRQLSVYNAVYNAKLLVVTNGMVTHAVLSSESSSSYEPLSQIPDYNHLKALI</sequence>
<dbReference type="AlphaFoldDB" id="A0A1E5T1S7"/>
<dbReference type="STRING" id="1563681.BFP71_18190"/>
<organism evidence="2 3">
    <name type="scientific">Roseivirga misakiensis</name>
    <dbReference type="NCBI Taxonomy" id="1563681"/>
    <lineage>
        <taxon>Bacteria</taxon>
        <taxon>Pseudomonadati</taxon>
        <taxon>Bacteroidota</taxon>
        <taxon>Cytophagia</taxon>
        <taxon>Cytophagales</taxon>
        <taxon>Roseivirgaceae</taxon>
        <taxon>Roseivirga</taxon>
    </lineage>
</organism>
<reference evidence="2 3" key="1">
    <citation type="submission" date="2016-08" db="EMBL/GenBank/DDBJ databases">
        <title>Draft genome of Fabibacter sp. strain SK-8.</title>
        <authorList>
            <person name="Wong S.-K."/>
            <person name="Hamasaki K."/>
            <person name="Yoshizawa S."/>
        </authorList>
    </citation>
    <scope>NUCLEOTIDE SEQUENCE [LARGE SCALE GENOMIC DNA]</scope>
    <source>
        <strain evidence="2 3">SK-8</strain>
    </source>
</reference>
<dbReference type="EMBL" id="MDGQ01000005">
    <property type="protein sequence ID" value="OEK05325.1"/>
    <property type="molecule type" value="Genomic_DNA"/>
</dbReference>